<dbReference type="RefSeq" id="WP_004439450.1">
    <property type="nucleotide sequence ID" value="NZ_JH414756.1"/>
</dbReference>
<protein>
    <submittedName>
        <fullName evidence="2">Uncharacterized protein</fullName>
    </submittedName>
</protein>
<keyword evidence="3" id="KW-1185">Reference proteome</keyword>
<feature type="chain" id="PRO_5003526757" evidence="1">
    <location>
        <begin position="32"/>
        <end position="205"/>
    </location>
</feature>
<comment type="caution">
    <text evidence="2">The sequence shown here is derived from an EMBL/GenBank/DDBJ whole genome shotgun (WGS) entry which is preliminary data.</text>
</comment>
<gene>
    <name evidence="2" type="ORF">HMPREF1015_02013</name>
</gene>
<dbReference type="AlphaFoldDB" id="G9QLV5"/>
<sequence length="205" mass="22511">MKRMGVKLTSGVISGLLLVGAVGVPAQSAFASENESTQEITVTPSEATETKEVVFTDKEIQAMEKYFSNFNEEEFYSYWKTAVLDTQSEFVDPSVASQLLTTQETTTGIQPRGKITYSAKAGAKIIKATMNKVGKKAWNKMISKVESMTGTELVVFHWESINKFLDFAANSGDTIEGALTSYLVKHGFNKTVAKYVSKAFVLVVF</sequence>
<feature type="signal peptide" evidence="1">
    <location>
        <begin position="1"/>
        <end position="31"/>
    </location>
</feature>
<proteinExistence type="predicted"/>
<dbReference type="Proteomes" id="UP000011747">
    <property type="component" value="Unassembled WGS sequence"/>
</dbReference>
<dbReference type="PATRIC" id="fig|665952.3.peg.2053"/>
<evidence type="ECO:0000256" key="1">
    <source>
        <dbReference type="SAM" id="SignalP"/>
    </source>
</evidence>
<name>G9QLV5_9BACI</name>
<dbReference type="HOGENOM" id="CLU_127694_0_0_9"/>
<dbReference type="EMBL" id="ACWF01000105">
    <property type="protein sequence ID" value="EHL77838.1"/>
    <property type="molecule type" value="Genomic_DNA"/>
</dbReference>
<reference evidence="2 3" key="1">
    <citation type="submission" date="2011-09" db="EMBL/GenBank/DDBJ databases">
        <title>The Genome Sequence of Bacillus smithii 7_3_47FAA.</title>
        <authorList>
            <consortium name="The Broad Institute Genome Sequencing Platform"/>
            <person name="Earl A."/>
            <person name="Ward D."/>
            <person name="Feldgarden M."/>
            <person name="Gevers D."/>
            <person name="Daigneault M."/>
            <person name="Strauss J."/>
            <person name="Allen-Vercoe E."/>
            <person name="Young S.K."/>
            <person name="Zeng Q."/>
            <person name="Gargeya S."/>
            <person name="Fitzgerald M."/>
            <person name="Haas B."/>
            <person name="Abouelleil A."/>
            <person name="Alvarado L."/>
            <person name="Arachchi H.M."/>
            <person name="Berlin A."/>
            <person name="Brown A."/>
            <person name="Chapman S.B."/>
            <person name="Chen Z."/>
            <person name="Dunbar C."/>
            <person name="Freedman E."/>
            <person name="Gearin G."/>
            <person name="Goldberg J."/>
            <person name="Griggs A."/>
            <person name="Gujja S."/>
            <person name="Heiman D."/>
            <person name="Howarth C."/>
            <person name="Larson L."/>
            <person name="Lui A."/>
            <person name="MacDonald P.J.P."/>
            <person name="Montmayeur A."/>
            <person name="Murphy C."/>
            <person name="Neiman D."/>
            <person name="Pearson M."/>
            <person name="Priest M."/>
            <person name="Roberts A."/>
            <person name="Saif S."/>
            <person name="Shea T."/>
            <person name="Shenoy N."/>
            <person name="Sisk P."/>
            <person name="Stolte C."/>
            <person name="Sykes S."/>
            <person name="Wortman J."/>
            <person name="Nusbaum C."/>
            <person name="Birren B."/>
        </authorList>
    </citation>
    <scope>NUCLEOTIDE SEQUENCE [LARGE SCALE GENOMIC DNA]</scope>
    <source>
        <strain evidence="2 3">7_3_47FAA</strain>
    </source>
</reference>
<accession>G9QLV5</accession>
<evidence type="ECO:0000313" key="2">
    <source>
        <dbReference type="EMBL" id="EHL77838.1"/>
    </source>
</evidence>
<keyword evidence="1" id="KW-0732">Signal</keyword>
<organism evidence="2 3">
    <name type="scientific">Bacillus smithii 7_3_47FAA</name>
    <dbReference type="NCBI Taxonomy" id="665952"/>
    <lineage>
        <taxon>Bacteria</taxon>
        <taxon>Bacillati</taxon>
        <taxon>Bacillota</taxon>
        <taxon>Bacilli</taxon>
        <taxon>Bacillales</taxon>
        <taxon>Bacillaceae</taxon>
        <taxon>Bacillus</taxon>
    </lineage>
</organism>
<evidence type="ECO:0000313" key="3">
    <source>
        <dbReference type="Proteomes" id="UP000011747"/>
    </source>
</evidence>